<comment type="caution">
    <text evidence="1">The sequence shown here is derived from an EMBL/GenBank/DDBJ whole genome shotgun (WGS) entry which is preliminary data.</text>
</comment>
<sequence length="118" mass="12934">MLVMFDRLDQAGVILHLDAISGPPARAGIRIGVVSAQGRLGQLRFLPRVVIDCSGKGDLSARIGVPYTLGDERGNMMAVSRTFHMVGADPQAVFTRGDPCFRHTRHYQGRLPSDLYKL</sequence>
<protein>
    <submittedName>
        <fullName evidence="1">FAD-dependent oxidoreductase</fullName>
    </submittedName>
</protein>
<dbReference type="Pfam" id="PF12831">
    <property type="entry name" value="FAD_oxidored"/>
    <property type="match status" value="1"/>
</dbReference>
<dbReference type="AlphaFoldDB" id="A0A850LE57"/>
<evidence type="ECO:0000313" key="2">
    <source>
        <dbReference type="Proteomes" id="UP000565723"/>
    </source>
</evidence>
<reference evidence="1 2" key="1">
    <citation type="journal article" date="2020" name="Proc. Natl. Acad. Sci. U.S.A.">
        <title>Ecological drivers of bacterial community assembly in synthetic phycospheres.</title>
        <authorList>
            <person name="Fu H."/>
            <person name="Uchimiya M."/>
            <person name="Gore J."/>
            <person name="Moran M.A."/>
        </authorList>
    </citation>
    <scope>NUCLEOTIDE SEQUENCE [LARGE SCALE GENOMIC DNA]</scope>
    <source>
        <strain evidence="1">HF-Din03</strain>
    </source>
</reference>
<dbReference type="EMBL" id="JABXIY010000012">
    <property type="protein sequence ID" value="NVK96213.1"/>
    <property type="molecule type" value="Genomic_DNA"/>
</dbReference>
<name>A0A850LE57_9RHOB</name>
<organism evidence="1 2">
    <name type="scientific">Ruegeria pomeroyi</name>
    <dbReference type="NCBI Taxonomy" id="89184"/>
    <lineage>
        <taxon>Bacteria</taxon>
        <taxon>Pseudomonadati</taxon>
        <taxon>Pseudomonadota</taxon>
        <taxon>Alphaproteobacteria</taxon>
        <taxon>Rhodobacterales</taxon>
        <taxon>Roseobacteraceae</taxon>
        <taxon>Ruegeria</taxon>
    </lineage>
</organism>
<accession>A0A850LE57</accession>
<proteinExistence type="predicted"/>
<evidence type="ECO:0000313" key="1">
    <source>
        <dbReference type="EMBL" id="NVK96213.1"/>
    </source>
</evidence>
<dbReference type="Proteomes" id="UP000565723">
    <property type="component" value="Unassembled WGS sequence"/>
</dbReference>
<gene>
    <name evidence="1" type="ORF">HW564_04705</name>
</gene>